<dbReference type="SUPFAM" id="SSF158911">
    <property type="entry name" value="NEAT domain-like"/>
    <property type="match status" value="1"/>
</dbReference>
<protein>
    <recommendedName>
        <fullName evidence="5">NEAT domain-containing protein</fullName>
    </recommendedName>
</protein>
<feature type="compositionally biased region" description="Basic residues" evidence="3">
    <location>
        <begin position="200"/>
        <end position="218"/>
    </location>
</feature>
<dbReference type="SMART" id="SM00725">
    <property type="entry name" value="NEAT"/>
    <property type="match status" value="1"/>
</dbReference>
<feature type="transmembrane region" description="Helical" evidence="4">
    <location>
        <begin position="251"/>
        <end position="270"/>
    </location>
</feature>
<dbReference type="Pfam" id="PF05031">
    <property type="entry name" value="NEAT"/>
    <property type="match status" value="1"/>
</dbReference>
<evidence type="ECO:0000256" key="4">
    <source>
        <dbReference type="SAM" id="Phobius"/>
    </source>
</evidence>
<dbReference type="GO" id="GO:0030313">
    <property type="term" value="C:cell envelope"/>
    <property type="evidence" value="ECO:0007669"/>
    <property type="project" value="UniProtKB-SubCell"/>
</dbReference>
<evidence type="ECO:0000259" key="5">
    <source>
        <dbReference type="PROSITE" id="PS50978"/>
    </source>
</evidence>
<feature type="compositionally biased region" description="Polar residues" evidence="3">
    <location>
        <begin position="220"/>
        <end position="247"/>
    </location>
</feature>
<evidence type="ECO:0000313" key="7">
    <source>
        <dbReference type="Proteomes" id="UP000321569"/>
    </source>
</evidence>
<evidence type="ECO:0000256" key="2">
    <source>
        <dbReference type="ARBA" id="ARBA00022729"/>
    </source>
</evidence>
<feature type="domain" description="NEAT" evidence="5">
    <location>
        <begin position="23"/>
        <end position="157"/>
    </location>
</feature>
<dbReference type="AlphaFoldDB" id="A0A512PKS7"/>
<accession>A0A512PKS7</accession>
<dbReference type="InterPro" id="IPR037250">
    <property type="entry name" value="NEAT_dom_sf"/>
</dbReference>
<dbReference type="STRING" id="1423795.FD12_GL001480"/>
<dbReference type="CDD" id="cd06920">
    <property type="entry name" value="NEAT"/>
    <property type="match status" value="1"/>
</dbReference>
<sequence>MKVLTKIGLSILLFIGFLAALPTSVNAQSISYRSLKYGTNQNSMATGYFVRPATVIVRNHEYYVTMQIKTAKSLSAFPVKVDWVDGQRPKNVRKIKDAAGNSHLYYSFYTTNLKKRINAKLAIDVPKVYKAHHLITFKFNSANLPSLKVNQKKHHAAAVTNSTMPTKASQSSHSKPAVAQMKTTPTKASSINASTDKQPSKTKTKKDPKKKVTAKKPKSNQSSQPATASSTNKTTPNKAKSGHQSANDGRWIVGGVVVVAAISTGAWIYLRH</sequence>
<keyword evidence="4" id="KW-0472">Membrane</keyword>
<name>A0A512PKS7_9LACO</name>
<organism evidence="6 7">
    <name type="scientific">Lentilactobacillus rapi</name>
    <dbReference type="NCBI Taxonomy" id="481723"/>
    <lineage>
        <taxon>Bacteria</taxon>
        <taxon>Bacillati</taxon>
        <taxon>Bacillota</taxon>
        <taxon>Bacilli</taxon>
        <taxon>Lactobacillales</taxon>
        <taxon>Lactobacillaceae</taxon>
        <taxon>Lentilactobacillus</taxon>
    </lineage>
</organism>
<keyword evidence="4" id="KW-1133">Transmembrane helix</keyword>
<reference evidence="6 7" key="1">
    <citation type="submission" date="2019-07" db="EMBL/GenBank/DDBJ databases">
        <title>Whole genome shotgun sequence of Lactobacillus rapi NBRC 109618.</title>
        <authorList>
            <person name="Hosoyama A."/>
            <person name="Uohara A."/>
            <person name="Ohji S."/>
            <person name="Ichikawa N."/>
        </authorList>
    </citation>
    <scope>NUCLEOTIDE SEQUENCE [LARGE SCALE GENOMIC DNA]</scope>
    <source>
        <strain evidence="6 7">NBRC 109618</strain>
    </source>
</reference>
<dbReference type="InterPro" id="IPR006635">
    <property type="entry name" value="NEAT_dom"/>
</dbReference>
<dbReference type="PROSITE" id="PS50978">
    <property type="entry name" value="NEAT"/>
    <property type="match status" value="1"/>
</dbReference>
<evidence type="ECO:0000256" key="3">
    <source>
        <dbReference type="SAM" id="MobiDB-lite"/>
    </source>
</evidence>
<feature type="region of interest" description="Disordered" evidence="3">
    <location>
        <begin position="153"/>
        <end position="247"/>
    </location>
</feature>
<keyword evidence="2" id="KW-0732">Signal</keyword>
<proteinExistence type="predicted"/>
<comment type="caution">
    <text evidence="6">The sequence shown here is derived from an EMBL/GenBank/DDBJ whole genome shotgun (WGS) entry which is preliminary data.</text>
</comment>
<dbReference type="Proteomes" id="UP000321569">
    <property type="component" value="Unassembled WGS sequence"/>
</dbReference>
<gene>
    <name evidence="6" type="ORF">LRA02_06630</name>
</gene>
<evidence type="ECO:0000256" key="1">
    <source>
        <dbReference type="ARBA" id="ARBA00004196"/>
    </source>
</evidence>
<comment type="subcellular location">
    <subcellularLocation>
        <location evidence="1">Cell envelope</location>
    </subcellularLocation>
</comment>
<dbReference type="EMBL" id="BKAM01000004">
    <property type="protein sequence ID" value="GEP71795.1"/>
    <property type="molecule type" value="Genomic_DNA"/>
</dbReference>
<dbReference type="OrthoDB" id="2329522at2"/>
<feature type="compositionally biased region" description="Polar residues" evidence="3">
    <location>
        <begin position="181"/>
        <end position="193"/>
    </location>
</feature>
<evidence type="ECO:0000313" key="6">
    <source>
        <dbReference type="EMBL" id="GEP71795.1"/>
    </source>
</evidence>
<feature type="compositionally biased region" description="Polar residues" evidence="3">
    <location>
        <begin position="159"/>
        <end position="174"/>
    </location>
</feature>
<keyword evidence="4" id="KW-0812">Transmembrane</keyword>
<dbReference type="RefSeq" id="WP_056981589.1">
    <property type="nucleotide sequence ID" value="NZ_BKAM01000004.1"/>
</dbReference>
<dbReference type="Gene3D" id="2.60.40.1850">
    <property type="match status" value="1"/>
</dbReference>